<sequence>MAATWQDDGVIADGPHETDLRITTVGSQGQVLVSAGRAQIAGFHFHLDAGRPLAFLENSAAEPRIDLVVLRLDRIGNSIGFAIVQGFPGTPPIPPPPTRAWATREIPLGTFQINPGTSSAVNLTDAREFVGKRIKTVIADGSGLPDGAIGYRPSDGAFIFRSSGADRLLPSGSSAGGVTVCTFSTRPAAPVTGQQIYETDTYRTLVWTGSAWVATSIAPQMSRRTRASQTITASTTAFFYFIDVTTASFQTGPGWGGHQAGKLTLPVLPITTYWQVTGTAKLTPVQSSSFLLGLHHSSSDWFAYDGSIGDDTTGVTGQQIALNASGVCQAPLNTPVSLSLGISRQGGTADTVVVAEAALSAIRIG</sequence>
<reference evidence="1 2" key="1">
    <citation type="submission" date="2016-10" db="EMBL/GenBank/DDBJ databases">
        <authorList>
            <person name="de Groot N.N."/>
        </authorList>
    </citation>
    <scope>NUCLEOTIDE SEQUENCE [LARGE SCALE GENOMIC DNA]</scope>
    <source>
        <strain evidence="1 2">CPCC 201354</strain>
    </source>
</reference>
<name>A0A1G8ADR1_9ACTN</name>
<gene>
    <name evidence="1" type="ORF">SAMN05421505_112116</name>
</gene>
<accession>A0A1G8ADR1</accession>
<evidence type="ECO:0000313" key="2">
    <source>
        <dbReference type="Proteomes" id="UP000198923"/>
    </source>
</evidence>
<dbReference type="EMBL" id="FNCN01000012">
    <property type="protein sequence ID" value="SDH19145.1"/>
    <property type="molecule type" value="Genomic_DNA"/>
</dbReference>
<protein>
    <submittedName>
        <fullName evidence="1">Uncharacterized protein</fullName>
    </submittedName>
</protein>
<dbReference type="STRING" id="504805.SAMN05421505_112116"/>
<evidence type="ECO:0000313" key="1">
    <source>
        <dbReference type="EMBL" id="SDH19145.1"/>
    </source>
</evidence>
<keyword evidence="2" id="KW-1185">Reference proteome</keyword>
<organism evidence="1 2">
    <name type="scientific">Sinosporangium album</name>
    <dbReference type="NCBI Taxonomy" id="504805"/>
    <lineage>
        <taxon>Bacteria</taxon>
        <taxon>Bacillati</taxon>
        <taxon>Actinomycetota</taxon>
        <taxon>Actinomycetes</taxon>
        <taxon>Streptosporangiales</taxon>
        <taxon>Streptosporangiaceae</taxon>
        <taxon>Sinosporangium</taxon>
    </lineage>
</organism>
<proteinExistence type="predicted"/>
<dbReference type="AlphaFoldDB" id="A0A1G8ADR1"/>
<dbReference type="Proteomes" id="UP000198923">
    <property type="component" value="Unassembled WGS sequence"/>
</dbReference>